<dbReference type="Pfam" id="PF00067">
    <property type="entry name" value="p450"/>
    <property type="match status" value="1"/>
</dbReference>
<keyword evidence="8 10" id="KW-0503">Monooxygenase</keyword>
<dbReference type="InterPro" id="IPR001128">
    <property type="entry name" value="Cyt_P450"/>
</dbReference>
<sequence>MASLESVDVIALCCTALVLLYYRYKAKTRLPYPPGPKPLPLIGNLLDIPKVSVRGFEVFAKWSKDFDSDILHIDALGKHIVILNSVKVANELCGERSAIYSTRPHLTMLSELMNGTRFMAAMPYGDAWKARRRMFQHYFPSNDPSRIAISRSEEFVRKYLLPRILDSPEEFLSHIRNTVGGVTLSLAYGLRIKRFDDPWIKLAEEALSTTTEAAVVGRFLVDVIPALKYIPEWIPGAGFQKVAKEGRRTLNSFFDELYAAAVQDIVDGVAQPSFVSLALEENNETKLQDLKEVICETAGIFFAGGSETTVVSIWNFVLLMTLHPEVQEKARREVDIVIGHARFPQFSDKASMPYLTAVLKEVLRWAPIVPAGMPHCTTADDFIVVISSLEDQSSLTMPDNHRAMLHDEVIFPNPSRFDPERFLTSDGQLRKDILDPETTATFGFGRRACPGSQIGLTSLFIVAASFLSLFKIMKPVNAQGQEVDPLVEYTGRTMVDNPSPFECRFIPRSKEAAALIQAQVLNLDEEL</sequence>
<evidence type="ECO:0000313" key="12">
    <source>
        <dbReference type="Proteomes" id="UP001213000"/>
    </source>
</evidence>
<evidence type="ECO:0000256" key="7">
    <source>
        <dbReference type="ARBA" id="ARBA00023004"/>
    </source>
</evidence>
<dbReference type="InterPro" id="IPR002401">
    <property type="entry name" value="Cyt_P450_E_grp-I"/>
</dbReference>
<proteinExistence type="inferred from homology"/>
<dbReference type="InterPro" id="IPR050364">
    <property type="entry name" value="Cytochrome_P450_fung"/>
</dbReference>
<dbReference type="PRINTS" id="PR00385">
    <property type="entry name" value="P450"/>
</dbReference>
<comment type="cofactor">
    <cofactor evidence="1 9">
        <name>heme</name>
        <dbReference type="ChEBI" id="CHEBI:30413"/>
    </cofactor>
</comment>
<evidence type="ECO:0000256" key="5">
    <source>
        <dbReference type="ARBA" id="ARBA00022723"/>
    </source>
</evidence>
<dbReference type="GO" id="GO:0004497">
    <property type="term" value="F:monooxygenase activity"/>
    <property type="evidence" value="ECO:0007669"/>
    <property type="project" value="UniProtKB-KW"/>
</dbReference>
<comment type="similarity">
    <text evidence="3 10">Belongs to the cytochrome P450 family.</text>
</comment>
<comment type="pathway">
    <text evidence="2">Secondary metabolite biosynthesis.</text>
</comment>
<evidence type="ECO:0000256" key="1">
    <source>
        <dbReference type="ARBA" id="ARBA00001971"/>
    </source>
</evidence>
<evidence type="ECO:0000313" key="11">
    <source>
        <dbReference type="EMBL" id="KAJ3563540.1"/>
    </source>
</evidence>
<keyword evidence="5 9" id="KW-0479">Metal-binding</keyword>
<dbReference type="PRINTS" id="PR00463">
    <property type="entry name" value="EP450I"/>
</dbReference>
<evidence type="ECO:0000256" key="6">
    <source>
        <dbReference type="ARBA" id="ARBA00023002"/>
    </source>
</evidence>
<dbReference type="GO" id="GO:0005506">
    <property type="term" value="F:iron ion binding"/>
    <property type="evidence" value="ECO:0007669"/>
    <property type="project" value="InterPro"/>
</dbReference>
<dbReference type="PROSITE" id="PS00086">
    <property type="entry name" value="CYTOCHROME_P450"/>
    <property type="match status" value="1"/>
</dbReference>
<feature type="binding site" description="axial binding residue" evidence="9">
    <location>
        <position position="449"/>
    </location>
    <ligand>
        <name>heme</name>
        <dbReference type="ChEBI" id="CHEBI:30413"/>
    </ligand>
    <ligandPart>
        <name>Fe</name>
        <dbReference type="ChEBI" id="CHEBI:18248"/>
    </ligandPart>
</feature>
<dbReference type="PANTHER" id="PTHR46300:SF7">
    <property type="entry name" value="P450, PUTATIVE (EUROFUNG)-RELATED"/>
    <property type="match status" value="1"/>
</dbReference>
<evidence type="ECO:0000256" key="3">
    <source>
        <dbReference type="ARBA" id="ARBA00010617"/>
    </source>
</evidence>
<comment type="caution">
    <text evidence="11">The sequence shown here is derived from an EMBL/GenBank/DDBJ whole genome shotgun (WGS) entry which is preliminary data.</text>
</comment>
<dbReference type="GO" id="GO:0016705">
    <property type="term" value="F:oxidoreductase activity, acting on paired donors, with incorporation or reduction of molecular oxygen"/>
    <property type="evidence" value="ECO:0007669"/>
    <property type="project" value="InterPro"/>
</dbReference>
<dbReference type="GO" id="GO:0020037">
    <property type="term" value="F:heme binding"/>
    <property type="evidence" value="ECO:0007669"/>
    <property type="project" value="InterPro"/>
</dbReference>
<evidence type="ECO:0000256" key="2">
    <source>
        <dbReference type="ARBA" id="ARBA00005179"/>
    </source>
</evidence>
<dbReference type="SUPFAM" id="SSF48264">
    <property type="entry name" value="Cytochrome P450"/>
    <property type="match status" value="1"/>
</dbReference>
<accession>A0AAD5VM55</accession>
<evidence type="ECO:0000256" key="9">
    <source>
        <dbReference type="PIRSR" id="PIRSR602401-1"/>
    </source>
</evidence>
<organism evidence="11 12">
    <name type="scientific">Leucocoprinus birnbaumii</name>
    <dbReference type="NCBI Taxonomy" id="56174"/>
    <lineage>
        <taxon>Eukaryota</taxon>
        <taxon>Fungi</taxon>
        <taxon>Dikarya</taxon>
        <taxon>Basidiomycota</taxon>
        <taxon>Agaricomycotina</taxon>
        <taxon>Agaricomycetes</taxon>
        <taxon>Agaricomycetidae</taxon>
        <taxon>Agaricales</taxon>
        <taxon>Agaricineae</taxon>
        <taxon>Agaricaceae</taxon>
        <taxon>Leucocoprinus</taxon>
    </lineage>
</organism>
<evidence type="ECO:0000256" key="10">
    <source>
        <dbReference type="RuleBase" id="RU000461"/>
    </source>
</evidence>
<gene>
    <name evidence="11" type="ORF">NP233_g8878</name>
</gene>
<evidence type="ECO:0000256" key="8">
    <source>
        <dbReference type="ARBA" id="ARBA00023033"/>
    </source>
</evidence>
<keyword evidence="7 9" id="KW-0408">Iron</keyword>
<dbReference type="CDD" id="cd11065">
    <property type="entry name" value="CYP64-like"/>
    <property type="match status" value="1"/>
</dbReference>
<reference evidence="11" key="1">
    <citation type="submission" date="2022-07" db="EMBL/GenBank/DDBJ databases">
        <title>Genome Sequence of Leucocoprinus birnbaumii.</title>
        <authorList>
            <person name="Buettner E."/>
        </authorList>
    </citation>
    <scope>NUCLEOTIDE SEQUENCE</scope>
    <source>
        <strain evidence="11">VT141</strain>
    </source>
</reference>
<dbReference type="InterPro" id="IPR017972">
    <property type="entry name" value="Cyt_P450_CS"/>
</dbReference>
<dbReference type="PANTHER" id="PTHR46300">
    <property type="entry name" value="P450, PUTATIVE (EUROFUNG)-RELATED-RELATED"/>
    <property type="match status" value="1"/>
</dbReference>
<dbReference type="AlphaFoldDB" id="A0AAD5VM55"/>
<evidence type="ECO:0008006" key="13">
    <source>
        <dbReference type="Google" id="ProtNLM"/>
    </source>
</evidence>
<evidence type="ECO:0000256" key="4">
    <source>
        <dbReference type="ARBA" id="ARBA00022617"/>
    </source>
</evidence>
<dbReference type="Proteomes" id="UP001213000">
    <property type="component" value="Unassembled WGS sequence"/>
</dbReference>
<keyword evidence="4 9" id="KW-0349">Heme</keyword>
<protein>
    <recommendedName>
        <fullName evidence="13">Cytochrome P450</fullName>
    </recommendedName>
</protein>
<name>A0AAD5VM55_9AGAR</name>
<dbReference type="EMBL" id="JANIEX010000748">
    <property type="protein sequence ID" value="KAJ3563540.1"/>
    <property type="molecule type" value="Genomic_DNA"/>
</dbReference>
<keyword evidence="6 10" id="KW-0560">Oxidoreductase</keyword>
<keyword evidence="12" id="KW-1185">Reference proteome</keyword>
<dbReference type="InterPro" id="IPR036396">
    <property type="entry name" value="Cyt_P450_sf"/>
</dbReference>
<dbReference type="Gene3D" id="1.10.630.10">
    <property type="entry name" value="Cytochrome P450"/>
    <property type="match status" value="1"/>
</dbReference>